<dbReference type="STRING" id="691883.A0A058ZB70"/>
<dbReference type="EMBL" id="KB932202">
    <property type="protein sequence ID" value="KCV71644.1"/>
    <property type="molecule type" value="Genomic_DNA"/>
</dbReference>
<dbReference type="Proteomes" id="UP000030693">
    <property type="component" value="Unassembled WGS sequence"/>
</dbReference>
<dbReference type="InterPro" id="IPR001279">
    <property type="entry name" value="Metallo-B-lactamas"/>
</dbReference>
<dbReference type="Pfam" id="PF00753">
    <property type="entry name" value="Lactamase_B"/>
    <property type="match status" value="1"/>
</dbReference>
<dbReference type="SMART" id="SM00849">
    <property type="entry name" value="Lactamase_B"/>
    <property type="match status" value="1"/>
</dbReference>
<evidence type="ECO:0000259" key="1">
    <source>
        <dbReference type="SMART" id="SM00849"/>
    </source>
</evidence>
<dbReference type="eggNOG" id="KOG0813">
    <property type="taxonomic scope" value="Eukaryota"/>
</dbReference>
<dbReference type="OMA" id="EERRWIF"/>
<reference evidence="2" key="1">
    <citation type="submission" date="2013-04" db="EMBL/GenBank/DDBJ databases">
        <title>The Genome Sequence of Fonticula alba ATCC 38817.</title>
        <authorList>
            <consortium name="The Broad Institute Genomics Platform"/>
            <person name="Russ C."/>
            <person name="Cuomo C."/>
            <person name="Burger G."/>
            <person name="Gray M.W."/>
            <person name="Holland P.W.H."/>
            <person name="King N."/>
            <person name="Lang F.B.F."/>
            <person name="Roger A.J."/>
            <person name="Ruiz-Trillo I."/>
            <person name="Brown M."/>
            <person name="Walker B."/>
            <person name="Young S."/>
            <person name="Zeng Q."/>
            <person name="Gargeya S."/>
            <person name="Fitzgerald M."/>
            <person name="Haas B."/>
            <person name="Abouelleil A."/>
            <person name="Allen A.W."/>
            <person name="Alvarado L."/>
            <person name="Arachchi H.M."/>
            <person name="Berlin A.M."/>
            <person name="Chapman S.B."/>
            <person name="Gainer-Dewar J."/>
            <person name="Goldberg J."/>
            <person name="Griggs A."/>
            <person name="Gujja S."/>
            <person name="Hansen M."/>
            <person name="Howarth C."/>
            <person name="Imamovic A."/>
            <person name="Ireland A."/>
            <person name="Larimer J."/>
            <person name="McCowan C."/>
            <person name="Murphy C."/>
            <person name="Pearson M."/>
            <person name="Poon T.W."/>
            <person name="Priest M."/>
            <person name="Roberts A."/>
            <person name="Saif S."/>
            <person name="Shea T."/>
            <person name="Sisk P."/>
            <person name="Sykes S."/>
            <person name="Wortman J."/>
            <person name="Nusbaum C."/>
            <person name="Birren B."/>
        </authorList>
    </citation>
    <scope>NUCLEOTIDE SEQUENCE [LARGE SCALE GENOMIC DNA]</scope>
    <source>
        <strain evidence="2">ATCC 38817</strain>
    </source>
</reference>
<dbReference type="SUPFAM" id="SSF56281">
    <property type="entry name" value="Metallo-hydrolase/oxidoreductase"/>
    <property type="match status" value="1"/>
</dbReference>
<keyword evidence="3" id="KW-1185">Reference proteome</keyword>
<evidence type="ECO:0000313" key="2">
    <source>
        <dbReference type="EMBL" id="KCV71644.1"/>
    </source>
</evidence>
<evidence type="ECO:0000313" key="3">
    <source>
        <dbReference type="Proteomes" id="UP000030693"/>
    </source>
</evidence>
<dbReference type="InterPro" id="IPR036866">
    <property type="entry name" value="RibonucZ/Hydroxyglut_hydro"/>
</dbReference>
<protein>
    <recommendedName>
        <fullName evidence="1">Metallo-beta-lactamase domain-containing protein</fullName>
    </recommendedName>
</protein>
<dbReference type="GeneID" id="20525786"/>
<dbReference type="Gene3D" id="3.60.15.10">
    <property type="entry name" value="Ribonuclease Z/Hydroxyacylglutathione hydrolase-like"/>
    <property type="match status" value="1"/>
</dbReference>
<dbReference type="OrthoDB" id="515692at2759"/>
<dbReference type="AlphaFoldDB" id="A0A058ZB70"/>
<accession>A0A058ZB70</accession>
<dbReference type="RefSeq" id="XP_009493222.1">
    <property type="nucleotide sequence ID" value="XM_009494947.1"/>
</dbReference>
<proteinExistence type="predicted"/>
<dbReference type="PANTHER" id="PTHR11935:SF116">
    <property type="entry name" value="HYDROLASE PNKD-RELATED"/>
    <property type="match status" value="1"/>
</dbReference>
<dbReference type="PANTHER" id="PTHR11935">
    <property type="entry name" value="BETA LACTAMASE DOMAIN"/>
    <property type="match status" value="1"/>
</dbReference>
<feature type="domain" description="Metallo-beta-lactamase" evidence="1">
    <location>
        <begin position="13"/>
        <end position="211"/>
    </location>
</feature>
<organism evidence="2">
    <name type="scientific">Fonticula alba</name>
    <name type="common">Slime mold</name>
    <dbReference type="NCBI Taxonomy" id="691883"/>
    <lineage>
        <taxon>Eukaryota</taxon>
        <taxon>Rotosphaerida</taxon>
        <taxon>Fonticulaceae</taxon>
        <taxon>Fonticula</taxon>
    </lineage>
</organism>
<sequence length="330" mass="36020">MSIRVVTIPYRADNYAYALINTLRRTAVVVDVGDSRAALSALETAFAGKDYAVEGVMITHHHGDHCAGVRDFLDSFEESRRPPVLGNDLRIPHLTRTLGHGEVVDFAPVGVRARGIFTPYHTLGAMTFAFTLLSDGDAPDTATEFDGRKLGTGSAVPAGHELLFTGDSLFIGGCGRMFEGTGDQLHAAMRRLFPPNECPIAEERRWIFPGHEYTLSNYRFSRSLPVREKLEAEHGPYTPPPAGEAKEPWILAITSEAHHGITQAEEAAARRIAAGMTTVPISASEERETNVFVRASHGMDFPESEQDGQPDAFAAQIHRVTALRGAKDRS</sequence>
<name>A0A058ZB70_FONAL</name>
<gene>
    <name evidence="2" type="ORF">H696_01061</name>
</gene>